<dbReference type="SUPFAM" id="SSF54637">
    <property type="entry name" value="Thioesterase/thiol ester dehydrase-isomerase"/>
    <property type="match status" value="1"/>
</dbReference>
<dbReference type="InterPro" id="IPR029069">
    <property type="entry name" value="HotDog_dom_sf"/>
</dbReference>
<name>A0A2V4N3Z0_9ACTN</name>
<proteinExistence type="predicted"/>
<evidence type="ECO:0000313" key="3">
    <source>
        <dbReference type="Proteomes" id="UP000248039"/>
    </source>
</evidence>
<sequence length="328" mass="35688">MVLEGHGDVLERGTAIRHLVHQSPDWDRYLLDTPSTGEERFTLAGRMPDHHPLFNDGPGTFHDLQVVAELVSELGEFVGQRYFGIATARTGLCYRFDLAVTDLDRWRVSAAGNRLTTRLRVLPVHEFGGAPRSLAFHYELEMDDAPCCTGSADIVFLTPVLSRSYSRLSRGRALALLQQQDAEDPPRLSTEPVAPELVGRGKPANVLLAEPTVLAGPRLVAQVLVPEAHPAFPEQQHTPGLLLLEAVRQAALLAAGRLRGLNPGYSTLAGVRMHHRGYAEPDLPLRCAVQAGALERDTTGRPVVPLTLTLTQHGRTVAQAGATVVQDL</sequence>
<gene>
    <name evidence="2" type="ORF">C7C46_15680</name>
</gene>
<protein>
    <recommendedName>
        <fullName evidence="1">A-factor biosynthesis hotdog domain-containing protein</fullName>
    </recommendedName>
</protein>
<dbReference type="AlphaFoldDB" id="A0A2V4N3Z0"/>
<dbReference type="RefSeq" id="WP_110670066.1">
    <property type="nucleotide sequence ID" value="NZ_PYBW01000049.1"/>
</dbReference>
<dbReference type="Proteomes" id="UP000248039">
    <property type="component" value="Unassembled WGS sequence"/>
</dbReference>
<accession>A0A2V4N3Z0</accession>
<dbReference type="Pfam" id="PF03756">
    <property type="entry name" value="AfsA"/>
    <property type="match status" value="1"/>
</dbReference>
<dbReference type="OrthoDB" id="4317008at2"/>
<keyword evidence="3" id="KW-1185">Reference proteome</keyword>
<dbReference type="EMBL" id="PYBW01000049">
    <property type="protein sequence ID" value="PYC78551.1"/>
    <property type="molecule type" value="Genomic_DNA"/>
</dbReference>
<evidence type="ECO:0000313" key="2">
    <source>
        <dbReference type="EMBL" id="PYC78551.1"/>
    </source>
</evidence>
<comment type="caution">
    <text evidence="2">The sequence shown here is derived from an EMBL/GenBank/DDBJ whole genome shotgun (WGS) entry which is preliminary data.</text>
</comment>
<organism evidence="2 3">
    <name type="scientific">Streptomyces tateyamensis</name>
    <dbReference type="NCBI Taxonomy" id="565073"/>
    <lineage>
        <taxon>Bacteria</taxon>
        <taxon>Bacillati</taxon>
        <taxon>Actinomycetota</taxon>
        <taxon>Actinomycetes</taxon>
        <taxon>Kitasatosporales</taxon>
        <taxon>Streptomycetaceae</taxon>
        <taxon>Streptomyces</taxon>
    </lineage>
</organism>
<evidence type="ECO:0000259" key="1">
    <source>
        <dbReference type="Pfam" id="PF03756"/>
    </source>
</evidence>
<feature type="domain" description="A-factor biosynthesis hotdog" evidence="1">
    <location>
        <begin position="197"/>
        <end position="323"/>
    </location>
</feature>
<reference evidence="2 3" key="1">
    <citation type="submission" date="2018-03" db="EMBL/GenBank/DDBJ databases">
        <title>Bioinformatic expansion and discovery of thiopeptide antibiotics.</title>
        <authorList>
            <person name="Schwalen C.J."/>
            <person name="Hudson G.A."/>
            <person name="Mitchell D.A."/>
        </authorList>
    </citation>
    <scope>NUCLEOTIDE SEQUENCE [LARGE SCALE GENOMIC DNA]</scope>
    <source>
        <strain evidence="2 3">ATCC 21389</strain>
    </source>
</reference>
<dbReference type="InterPro" id="IPR005509">
    <property type="entry name" value="AfsA_hotdog_dom"/>
</dbReference>